<feature type="region of interest" description="Disordered" evidence="1">
    <location>
        <begin position="240"/>
        <end position="288"/>
    </location>
</feature>
<keyword evidence="3" id="KW-1185">Reference proteome</keyword>
<dbReference type="Proteomes" id="UP000649345">
    <property type="component" value="Unassembled WGS sequence"/>
</dbReference>
<dbReference type="AlphaFoldDB" id="A0A923LA14"/>
<evidence type="ECO:0000313" key="3">
    <source>
        <dbReference type="Proteomes" id="UP000649345"/>
    </source>
</evidence>
<evidence type="ECO:0000313" key="2">
    <source>
        <dbReference type="EMBL" id="MBC5658367.1"/>
    </source>
</evidence>
<feature type="compositionally biased region" description="Low complexity" evidence="1">
    <location>
        <begin position="212"/>
        <end position="223"/>
    </location>
</feature>
<accession>A0A923LA14</accession>
<name>A0A923LA14_9FIRM</name>
<gene>
    <name evidence="2" type="ORF">H8S44_01020</name>
</gene>
<reference evidence="2" key="1">
    <citation type="submission" date="2020-08" db="EMBL/GenBank/DDBJ databases">
        <title>Genome public.</title>
        <authorList>
            <person name="Liu C."/>
            <person name="Sun Q."/>
        </authorList>
    </citation>
    <scope>NUCLEOTIDE SEQUENCE</scope>
    <source>
        <strain evidence="2">NSJ-68</strain>
    </source>
</reference>
<dbReference type="RefSeq" id="WP_186872900.1">
    <property type="nucleotide sequence ID" value="NZ_JACOOR010000001.1"/>
</dbReference>
<feature type="region of interest" description="Disordered" evidence="1">
    <location>
        <begin position="152"/>
        <end position="223"/>
    </location>
</feature>
<evidence type="ECO:0000256" key="1">
    <source>
        <dbReference type="SAM" id="MobiDB-lite"/>
    </source>
</evidence>
<organism evidence="2 3">
    <name type="scientific">Anaerosacchariphilus hominis</name>
    <dbReference type="NCBI Taxonomy" id="2763017"/>
    <lineage>
        <taxon>Bacteria</taxon>
        <taxon>Bacillati</taxon>
        <taxon>Bacillota</taxon>
        <taxon>Clostridia</taxon>
        <taxon>Lachnospirales</taxon>
        <taxon>Lachnospiraceae</taxon>
        <taxon>Anaerosacchariphilus</taxon>
    </lineage>
</organism>
<protein>
    <submittedName>
        <fullName evidence="2">Uncharacterized protein</fullName>
    </submittedName>
</protein>
<sequence>MNEKSNPMPMMYKTIPAVAELNKVPGFDPLKFLRHKVSRKTNEEMLQLELPYQKLWFRLRHPQGRMKLTTLRITEQLAIMEARVYLDRSDAEPISNYISQHSAEEGTDYVQAAQDEALSAALSDAGFGLQFADVAVDSTGKVFGSSIPLSGTAPIQQPMPNAAQRPVEAPGAALRQSGGEVHARPKRAPQNAVEGRNAPARPAPIQKPAAKPVQNEQPPVSPVQPVVQQMVAEEKENMDTLPAGKVEENAPNMELPVPSREVTLDSSPKQDDASEQPAASVFQSDEPEELPVAPVVQQEAPDQPVAPSYTESTPVEDILKVMTFEEAQNVVVDSGLSKGKTMATVAKERPVSLKFYLTPGNKSTNNIVRAAAQIMLDGMAAQKAG</sequence>
<dbReference type="EMBL" id="JACOOR010000001">
    <property type="protein sequence ID" value="MBC5658367.1"/>
    <property type="molecule type" value="Genomic_DNA"/>
</dbReference>
<comment type="caution">
    <text evidence="2">The sequence shown here is derived from an EMBL/GenBank/DDBJ whole genome shotgun (WGS) entry which is preliminary data.</text>
</comment>
<proteinExistence type="predicted"/>